<gene>
    <name evidence="10" type="ORF">TVD_02765</name>
</gene>
<keyword evidence="5" id="KW-0560">Oxidoreductase</keyword>
<dbReference type="RefSeq" id="WP_047250753.1">
    <property type="nucleotide sequence ID" value="NZ_CP011367.1"/>
</dbReference>
<accession>A0A0G3G673</accession>
<dbReference type="SUPFAM" id="SSF53706">
    <property type="entry name" value="Formate dehydrogenase/DMSO reductase, domains 1-3"/>
    <property type="match status" value="1"/>
</dbReference>
<evidence type="ECO:0000256" key="5">
    <source>
        <dbReference type="ARBA" id="ARBA00023002"/>
    </source>
</evidence>
<proteinExistence type="inferred from homology"/>
<dbReference type="PROSITE" id="PS00932">
    <property type="entry name" value="MOLYBDOPTERIN_PROK_3"/>
    <property type="match status" value="1"/>
</dbReference>
<dbReference type="PATRIC" id="fig|106634.4.peg.559"/>
<organism evidence="10 11">
    <name type="scientific">Thioalkalivibrio versutus</name>
    <dbReference type="NCBI Taxonomy" id="106634"/>
    <lineage>
        <taxon>Bacteria</taxon>
        <taxon>Pseudomonadati</taxon>
        <taxon>Pseudomonadota</taxon>
        <taxon>Gammaproteobacteria</taxon>
        <taxon>Chromatiales</taxon>
        <taxon>Ectothiorhodospiraceae</taxon>
        <taxon>Thioalkalivibrio</taxon>
    </lineage>
</organism>
<dbReference type="EMBL" id="CP011367">
    <property type="protein sequence ID" value="AKJ94361.1"/>
    <property type="molecule type" value="Genomic_DNA"/>
</dbReference>
<dbReference type="InterPro" id="IPR006655">
    <property type="entry name" value="Mopterin_OxRdtase_prok_CS"/>
</dbReference>
<evidence type="ECO:0000256" key="7">
    <source>
        <dbReference type="ARBA" id="ARBA00023014"/>
    </source>
</evidence>
<dbReference type="SUPFAM" id="SSF50692">
    <property type="entry name" value="ADC-like"/>
    <property type="match status" value="1"/>
</dbReference>
<comment type="cofactor">
    <cofactor evidence="1">
        <name>Mo-bis(molybdopterin guanine dinucleotide)</name>
        <dbReference type="ChEBI" id="CHEBI:60539"/>
    </cofactor>
</comment>
<dbReference type="InterPro" id="IPR050612">
    <property type="entry name" value="Prok_Mopterin_Oxidored"/>
</dbReference>
<evidence type="ECO:0000256" key="3">
    <source>
        <dbReference type="ARBA" id="ARBA00022505"/>
    </source>
</evidence>
<evidence type="ECO:0000256" key="2">
    <source>
        <dbReference type="ARBA" id="ARBA00010312"/>
    </source>
</evidence>
<dbReference type="Gene3D" id="3.40.50.740">
    <property type="match status" value="1"/>
</dbReference>
<comment type="similarity">
    <text evidence="2">Belongs to the prokaryotic molybdopterin-containing oxidoreductase family.</text>
</comment>
<keyword evidence="6" id="KW-0408">Iron</keyword>
<dbReference type="GO" id="GO:0018818">
    <property type="term" value="F:acetylene hydratase activity"/>
    <property type="evidence" value="ECO:0007669"/>
    <property type="project" value="InterPro"/>
</dbReference>
<evidence type="ECO:0000256" key="4">
    <source>
        <dbReference type="ARBA" id="ARBA00022723"/>
    </source>
</evidence>
<dbReference type="Gene3D" id="2.40.40.20">
    <property type="match status" value="1"/>
</dbReference>
<dbReference type="GO" id="GO:0043546">
    <property type="term" value="F:molybdopterin cofactor binding"/>
    <property type="evidence" value="ECO:0007669"/>
    <property type="project" value="InterPro"/>
</dbReference>
<keyword evidence="11" id="KW-1185">Reference proteome</keyword>
<dbReference type="KEGG" id="tvr:TVD_02765"/>
<evidence type="ECO:0000256" key="6">
    <source>
        <dbReference type="ARBA" id="ARBA00023004"/>
    </source>
</evidence>
<dbReference type="InterPro" id="IPR006657">
    <property type="entry name" value="MoPterin_dinucl-bd_dom"/>
</dbReference>
<dbReference type="InterPro" id="IPR037949">
    <property type="entry name" value="MopB_CT_Acetylene-hydratase"/>
</dbReference>
<evidence type="ECO:0000256" key="1">
    <source>
        <dbReference type="ARBA" id="ARBA00001942"/>
    </source>
</evidence>
<dbReference type="InterPro" id="IPR009010">
    <property type="entry name" value="Asp_de-COase-like_dom_sf"/>
</dbReference>
<dbReference type="OrthoDB" id="9810782at2"/>
<sequence>MATVKSTCYECDANCAIDVTLDAVGEPVAIDGPDCPRCYVQLDRRNHPERLLYPLRRTGPRGSGQFERISWDEALDTIAERLRATREEHGAPAAAFFAGYTKEARPQLQRLAHAFGSPNYLTESGCCFSSTKVAEEVTFGTKIKTSSTVASDATRCLLVWSTNPRGSIPPFHQHPLAEARPGCATVVVDPRVTPLAEQAEVHLQIRPGTDGALALGMHYLIFENGWQDQAFLDEWGSGVQAFRDYVAEFPPERVAQICGIDAADLRRAAELYAANAPAQIMLSPTATVQHSNGFQNHRAVILLAAVTGNIDREGGNRFFNDKVTPRPIDLFDHCKQNLPPRIGDETFPVWTAHWPAAQSMLLPDAILEGQPQPVRALLAMGINTAMWPNSKRMEQALGALDFFAASDFFHNPATRMADIVLPAATSLERAALIAYPGCNFRGELRYRHAAVAPRGEARPDGEVFLELGVRLGMGEQFWNGDLEASWAEAAEGIPETIREQVYNDPDGVTVFAKALDDMLEYGFEEGDRQYRINGFRTVSGKVEFDAAELRAAGYDGLPVYREPAESPVSTPELARDYPLVLTSGARHKHATHSQHQQLERMRRAMPEPLVELHPMDAAARGIADGDTVEVRSPRGRVAFVAKVTDRIKPGVAHCQHGWNHANVNELTDDRALDPISGFPAFKSLLCEVERLAAGHAKRQAEAG</sequence>
<dbReference type="PANTHER" id="PTHR43742:SF6">
    <property type="entry name" value="OXIDOREDUCTASE YYAE-RELATED"/>
    <property type="match status" value="1"/>
</dbReference>
<keyword evidence="7" id="KW-0411">Iron-sulfur</keyword>
<evidence type="ECO:0000259" key="9">
    <source>
        <dbReference type="Pfam" id="PF01568"/>
    </source>
</evidence>
<dbReference type="GO" id="GO:0046872">
    <property type="term" value="F:metal ion binding"/>
    <property type="evidence" value="ECO:0007669"/>
    <property type="project" value="UniProtKB-KW"/>
</dbReference>
<dbReference type="Pfam" id="PF01568">
    <property type="entry name" value="Molydop_binding"/>
    <property type="match status" value="1"/>
</dbReference>
<dbReference type="GO" id="GO:0016491">
    <property type="term" value="F:oxidoreductase activity"/>
    <property type="evidence" value="ECO:0007669"/>
    <property type="project" value="UniProtKB-KW"/>
</dbReference>
<evidence type="ECO:0000313" key="10">
    <source>
        <dbReference type="EMBL" id="AKJ94361.1"/>
    </source>
</evidence>
<feature type="domain" description="Molybdopterin oxidoreductase" evidence="8">
    <location>
        <begin position="50"/>
        <end position="467"/>
    </location>
</feature>
<dbReference type="STRING" id="106634.TVD_02765"/>
<dbReference type="InterPro" id="IPR006656">
    <property type="entry name" value="Mopterin_OxRdtase"/>
</dbReference>
<dbReference type="CDD" id="cd02781">
    <property type="entry name" value="MopB_CT_Acetylene-hydratase"/>
    <property type="match status" value="1"/>
</dbReference>
<dbReference type="AlphaFoldDB" id="A0A0G3G673"/>
<keyword evidence="4" id="KW-0479">Metal-binding</keyword>
<dbReference type="Proteomes" id="UP000064201">
    <property type="component" value="Chromosome"/>
</dbReference>
<keyword evidence="3" id="KW-0500">Molybdenum</keyword>
<dbReference type="GO" id="GO:0051536">
    <property type="term" value="F:iron-sulfur cluster binding"/>
    <property type="evidence" value="ECO:0007669"/>
    <property type="project" value="UniProtKB-KW"/>
</dbReference>
<dbReference type="Pfam" id="PF00384">
    <property type="entry name" value="Molybdopterin"/>
    <property type="match status" value="1"/>
</dbReference>
<name>A0A0G3G673_9GAMM</name>
<dbReference type="Gene3D" id="3.40.228.10">
    <property type="entry name" value="Dimethylsulfoxide Reductase, domain 2"/>
    <property type="match status" value="1"/>
</dbReference>
<evidence type="ECO:0000313" key="11">
    <source>
        <dbReference type="Proteomes" id="UP000064201"/>
    </source>
</evidence>
<feature type="domain" description="Molybdopterin dinucleotide-binding" evidence="9">
    <location>
        <begin position="579"/>
        <end position="683"/>
    </location>
</feature>
<evidence type="ECO:0000259" key="8">
    <source>
        <dbReference type="Pfam" id="PF00384"/>
    </source>
</evidence>
<dbReference type="PANTHER" id="PTHR43742">
    <property type="entry name" value="TRIMETHYLAMINE-N-OXIDE REDUCTASE"/>
    <property type="match status" value="1"/>
</dbReference>
<protein>
    <submittedName>
        <fullName evidence="10">Molybdopterin oxidoreductase</fullName>
    </submittedName>
</protein>
<reference evidence="10 11" key="1">
    <citation type="submission" date="2015-04" db="EMBL/GenBank/DDBJ databases">
        <title>Complete Sequence for the Genome of the Thioalkalivibrio versutus D301.</title>
        <authorList>
            <person name="Mu T."/>
            <person name="Zhou J."/>
            <person name="Xu X."/>
        </authorList>
    </citation>
    <scope>NUCLEOTIDE SEQUENCE [LARGE SCALE GENOMIC DNA]</scope>
    <source>
        <strain evidence="10 11">D301</strain>
    </source>
</reference>